<keyword evidence="2" id="KW-1185">Reference proteome</keyword>
<proteinExistence type="predicted"/>
<dbReference type="Proteomes" id="UP001479290">
    <property type="component" value="Unassembled WGS sequence"/>
</dbReference>
<dbReference type="EMBL" id="JAWDJR010000022">
    <property type="protein sequence ID" value="KAK9953834.1"/>
    <property type="molecule type" value="Genomic_DNA"/>
</dbReference>
<evidence type="ECO:0000313" key="2">
    <source>
        <dbReference type="Proteomes" id="UP001479290"/>
    </source>
</evidence>
<evidence type="ECO:0000313" key="1">
    <source>
        <dbReference type="EMBL" id="KAK9953834.1"/>
    </source>
</evidence>
<protein>
    <submittedName>
        <fullName evidence="1">Uncharacterized protein</fullName>
    </submittedName>
</protein>
<name>A0AAW1Z0S2_CULAL</name>
<comment type="caution">
    <text evidence="1">The sequence shown here is derived from an EMBL/GenBank/DDBJ whole genome shotgun (WGS) entry which is preliminary data.</text>
</comment>
<accession>A0AAW1Z0S2</accession>
<dbReference type="AlphaFoldDB" id="A0AAW1Z0S2"/>
<organism evidence="1 2">
    <name type="scientific">Culter alburnus</name>
    <name type="common">Topmouth culter</name>
    <dbReference type="NCBI Taxonomy" id="194366"/>
    <lineage>
        <taxon>Eukaryota</taxon>
        <taxon>Metazoa</taxon>
        <taxon>Chordata</taxon>
        <taxon>Craniata</taxon>
        <taxon>Vertebrata</taxon>
        <taxon>Euteleostomi</taxon>
        <taxon>Actinopterygii</taxon>
        <taxon>Neopterygii</taxon>
        <taxon>Teleostei</taxon>
        <taxon>Ostariophysi</taxon>
        <taxon>Cypriniformes</taxon>
        <taxon>Xenocyprididae</taxon>
        <taxon>Xenocypridinae</taxon>
        <taxon>Culter</taxon>
    </lineage>
</organism>
<sequence length="65" mass="7474">DSFSESRGCPWHTDWKPLVYEWSWRSARPYGCSASRPAVNPLLDQLCSTFNPLLTLYVSLSQKPQ</sequence>
<reference evidence="1 2" key="1">
    <citation type="submission" date="2024-05" db="EMBL/GenBank/DDBJ databases">
        <title>A high-quality chromosomal-level genome assembly of Topmouth culter (Culter alburnus).</title>
        <authorList>
            <person name="Zhao H."/>
        </authorList>
    </citation>
    <scope>NUCLEOTIDE SEQUENCE [LARGE SCALE GENOMIC DNA]</scope>
    <source>
        <strain evidence="1">CATC2023</strain>
        <tissue evidence="1">Muscle</tissue>
    </source>
</reference>
<gene>
    <name evidence="1" type="ORF">ABG768_015956</name>
</gene>
<feature type="non-terminal residue" evidence="1">
    <location>
        <position position="1"/>
    </location>
</feature>